<feature type="compositionally biased region" description="Basic and acidic residues" evidence="1">
    <location>
        <begin position="1045"/>
        <end position="1054"/>
    </location>
</feature>
<feature type="region of interest" description="Disordered" evidence="1">
    <location>
        <begin position="1120"/>
        <end position="1145"/>
    </location>
</feature>
<feature type="region of interest" description="Disordered" evidence="1">
    <location>
        <begin position="937"/>
        <end position="976"/>
    </location>
</feature>
<feature type="compositionally biased region" description="Polar residues" evidence="1">
    <location>
        <begin position="902"/>
        <end position="916"/>
    </location>
</feature>
<sequence>MRPLLYPLFLSFFPESLAQTFQYPGDAAQTQWPTVTVSYGSSSTPKESGNYFFAMMHINGVPLKITVPMSQTLQFCKDGQAHGEKDAEYINVKLAINDKPTVIPIPVHVVSETCNDIRELLTTSNSIGLSTGVGISTSTTPISGPSTTVEDTILVTSTLRIPSISTPSIPDYSASIPSGFNQSGILPIPTSSSSSTTASFHSNLVPTSPTTSSGSSFGSTALLLSLSTSTTSPFDSNLGTISPTTSSGASSIVGPSTTLLPIGPPSEYASSQSASSPEASLFPSTSAVAPSGDGGTFSLLTSTPTILPSPTVPEISLPTSSPELPVSISTPTGPSSSRVSTPGDPSSYSSSSSSLQSFSSPSPGPSLTSSSSIGIGTVSSSSPSSSSVPTPGSSSSPYHSSTSSPQDQPLTSTSLSEIVPIQPPASNPAILSSPSSVLTEGRPPRYSKWTGQPTPSPLPASSPTSTSLPEIVSIGPSTSTSGTPPPSWSIISTPENSQSPSTSPTSPGIVPTGLSMSAPGTPPDSSPSSLPASTPPLSTTTSTVSLSTISPELPPPTPPYSSPIGPPSSSTPAPTTSSTPLPIFELPPTSTPSLVVSTSENSLLPQPPPPTTTPVASSSPPTTPPLAPAPSTPSLPSPSPSRLESTTLPTTTTESPLPIAPPATPSPSSINSPAPTPPTTYLTPGPDWETVPGEPQQTVGVPISSGVIVALENVGRRSDGYVATTFTDAKAMRESGRVGGESTAARRDTGQTGGEEIGDRVRVRRAWEWGSVIPMEKRKSKGKKKGNGDCDSCSPSQAVGGARAFGGFRFKSAFEGVKLRRSWEWGMEKMKSVVSLVKRRGGSGGHGTAVHASAGSGYGESNAASQATRWVRAFGGYTFPNFLNPSRRSNTGNRMRRGDTGPPSNRNCTHHTGCSTSQAAGGARTLDCGGFQCLRKPSSNVSRQSKTLHNVKRDRPQLTHPHSHPHAPPKSDCPEGKWITAPNNTWTCIPCDAQDCVRSQGSGRPQVLGGLFKRRWTWPSSESERRLQVGVVGRDKYSSSPVAGRDGEVGKEPEEILPPVKPFESASSSTDTGTSNSLAKSVSPSASPSPSRLPVFSSPLFPPFPINSITSPITSPIAGPIASPIATPTTTTTPITDPTLGLWDPNCPQTSTTITPGRNGQPAITATITFSLGCWIHSTSTTHPTSSERVSHTNTHHTPTITRKDSTAAPTQIDHTSDADEIHAFPWWETGIGFGITALFFIVNGIEHFLDEWVDRILRGIVAWLVRWGVLTLH</sequence>
<keyword evidence="2" id="KW-0732">Signal</keyword>
<evidence type="ECO:0000256" key="1">
    <source>
        <dbReference type="SAM" id="MobiDB-lite"/>
    </source>
</evidence>
<feature type="region of interest" description="Disordered" evidence="1">
    <location>
        <begin position="231"/>
        <end position="288"/>
    </location>
</feature>
<dbReference type="Proteomes" id="UP000799779">
    <property type="component" value="Unassembled WGS sequence"/>
</dbReference>
<dbReference type="EMBL" id="ML977590">
    <property type="protein sequence ID" value="KAF2000158.1"/>
    <property type="molecule type" value="Genomic_DNA"/>
</dbReference>
<feature type="compositionally biased region" description="Low complexity" evidence="1">
    <location>
        <begin position="1075"/>
        <end position="1093"/>
    </location>
</feature>
<dbReference type="PANTHER" id="PTHR37972:SF3">
    <property type="entry name" value="PROTEIN CBG11222"/>
    <property type="match status" value="1"/>
</dbReference>
<feature type="region of interest" description="Disordered" evidence="1">
    <location>
        <begin position="734"/>
        <end position="754"/>
    </location>
</feature>
<name>A0A6A5WGH3_9PLEO</name>
<proteinExistence type="predicted"/>
<feature type="compositionally biased region" description="Low complexity" evidence="1">
    <location>
        <begin position="526"/>
        <end position="551"/>
    </location>
</feature>
<keyword evidence="4" id="KW-1185">Reference proteome</keyword>
<feature type="compositionally biased region" description="Polar residues" evidence="1">
    <location>
        <begin position="937"/>
        <end position="948"/>
    </location>
</feature>
<feature type="compositionally biased region" description="Low complexity" evidence="1">
    <location>
        <begin position="461"/>
        <end position="512"/>
    </location>
</feature>
<feature type="compositionally biased region" description="Low complexity" evidence="1">
    <location>
        <begin position="640"/>
        <end position="657"/>
    </location>
</feature>
<feature type="region of interest" description="Disordered" evidence="1">
    <location>
        <begin position="885"/>
        <end position="916"/>
    </location>
</feature>
<accession>A0A6A5WGH3</accession>
<feature type="region of interest" description="Disordered" evidence="1">
    <location>
        <begin position="310"/>
        <end position="699"/>
    </location>
</feature>
<evidence type="ECO:0000313" key="3">
    <source>
        <dbReference type="EMBL" id="KAF2000158.1"/>
    </source>
</evidence>
<feature type="compositionally biased region" description="Pro residues" evidence="1">
    <location>
        <begin position="621"/>
        <end position="639"/>
    </location>
</feature>
<feature type="chain" id="PRO_5025541219" evidence="2">
    <location>
        <begin position="19"/>
        <end position="1274"/>
    </location>
</feature>
<gene>
    <name evidence="3" type="ORF">P154DRAFT_620304</name>
</gene>
<feature type="region of interest" description="Disordered" evidence="1">
    <location>
        <begin position="1035"/>
        <end position="1093"/>
    </location>
</feature>
<feature type="region of interest" description="Disordered" evidence="1">
    <location>
        <begin position="777"/>
        <end position="796"/>
    </location>
</feature>
<reference evidence="3" key="1">
    <citation type="journal article" date="2020" name="Stud. Mycol.">
        <title>101 Dothideomycetes genomes: a test case for predicting lifestyles and emergence of pathogens.</title>
        <authorList>
            <person name="Haridas S."/>
            <person name="Albert R."/>
            <person name="Binder M."/>
            <person name="Bloem J."/>
            <person name="Labutti K."/>
            <person name="Salamov A."/>
            <person name="Andreopoulos B."/>
            <person name="Baker S."/>
            <person name="Barry K."/>
            <person name="Bills G."/>
            <person name="Bluhm B."/>
            <person name="Cannon C."/>
            <person name="Castanera R."/>
            <person name="Culley D."/>
            <person name="Daum C."/>
            <person name="Ezra D."/>
            <person name="Gonzalez J."/>
            <person name="Henrissat B."/>
            <person name="Kuo A."/>
            <person name="Liang C."/>
            <person name="Lipzen A."/>
            <person name="Lutzoni F."/>
            <person name="Magnuson J."/>
            <person name="Mondo S."/>
            <person name="Nolan M."/>
            <person name="Ohm R."/>
            <person name="Pangilinan J."/>
            <person name="Park H.-J."/>
            <person name="Ramirez L."/>
            <person name="Alfaro M."/>
            <person name="Sun H."/>
            <person name="Tritt A."/>
            <person name="Yoshinaga Y."/>
            <person name="Zwiers L.-H."/>
            <person name="Turgeon B."/>
            <person name="Goodwin S."/>
            <person name="Spatafora J."/>
            <person name="Crous P."/>
            <person name="Grigoriev I."/>
        </authorList>
    </citation>
    <scope>NUCLEOTIDE SEQUENCE</scope>
    <source>
        <strain evidence="3">CBS 123094</strain>
    </source>
</reference>
<feature type="compositionally biased region" description="Low complexity" evidence="1">
    <location>
        <begin position="666"/>
        <end position="686"/>
    </location>
</feature>
<dbReference type="AlphaFoldDB" id="A0A6A5WGH3"/>
<organism evidence="3 4">
    <name type="scientific">Amniculicola lignicola CBS 123094</name>
    <dbReference type="NCBI Taxonomy" id="1392246"/>
    <lineage>
        <taxon>Eukaryota</taxon>
        <taxon>Fungi</taxon>
        <taxon>Dikarya</taxon>
        <taxon>Ascomycota</taxon>
        <taxon>Pezizomycotina</taxon>
        <taxon>Dothideomycetes</taxon>
        <taxon>Pleosporomycetidae</taxon>
        <taxon>Pleosporales</taxon>
        <taxon>Amniculicolaceae</taxon>
        <taxon>Amniculicola</taxon>
    </lineage>
</organism>
<feature type="compositionally biased region" description="Pro residues" evidence="1">
    <location>
        <begin position="552"/>
        <end position="566"/>
    </location>
</feature>
<feature type="compositionally biased region" description="Low complexity" evidence="1">
    <location>
        <begin position="567"/>
        <end position="604"/>
    </location>
</feature>
<dbReference type="PANTHER" id="PTHR37972">
    <property type="entry name" value="PROTEIN CBG25533"/>
    <property type="match status" value="1"/>
</dbReference>
<feature type="compositionally biased region" description="Polar residues" evidence="1">
    <location>
        <begin position="429"/>
        <end position="438"/>
    </location>
</feature>
<feature type="compositionally biased region" description="Polar residues" evidence="1">
    <location>
        <begin position="1192"/>
        <end position="1201"/>
    </location>
</feature>
<feature type="signal peptide" evidence="2">
    <location>
        <begin position="1"/>
        <end position="18"/>
    </location>
</feature>
<evidence type="ECO:0000256" key="2">
    <source>
        <dbReference type="SAM" id="SignalP"/>
    </source>
</evidence>
<feature type="compositionally biased region" description="Polar residues" evidence="1">
    <location>
        <begin position="235"/>
        <end position="259"/>
    </location>
</feature>
<feature type="compositionally biased region" description="Low complexity" evidence="1">
    <location>
        <begin position="265"/>
        <end position="280"/>
    </location>
</feature>
<protein>
    <submittedName>
        <fullName evidence="3">Uncharacterized protein</fullName>
    </submittedName>
</protein>
<evidence type="ECO:0000313" key="4">
    <source>
        <dbReference type="Proteomes" id="UP000799779"/>
    </source>
</evidence>
<feature type="compositionally biased region" description="Polar residues" evidence="1">
    <location>
        <begin position="1065"/>
        <end position="1074"/>
    </location>
</feature>
<feature type="compositionally biased region" description="Low complexity" evidence="1">
    <location>
        <begin position="1120"/>
        <end position="1139"/>
    </location>
</feature>
<feature type="region of interest" description="Disordered" evidence="1">
    <location>
        <begin position="1183"/>
        <end position="1210"/>
    </location>
</feature>
<feature type="compositionally biased region" description="Low complexity" evidence="1">
    <location>
        <begin position="340"/>
        <end position="405"/>
    </location>
</feature>
<feature type="compositionally biased region" description="Polar residues" evidence="1">
    <location>
        <begin position="406"/>
        <end position="416"/>
    </location>
</feature>
<feature type="compositionally biased region" description="Polar residues" evidence="1">
    <location>
        <begin position="317"/>
        <end position="339"/>
    </location>
</feature>